<evidence type="ECO:0000256" key="1">
    <source>
        <dbReference type="ARBA" id="ARBA00022737"/>
    </source>
</evidence>
<keyword evidence="8" id="KW-1185">Reference proteome</keyword>
<evidence type="ECO:0000259" key="6">
    <source>
        <dbReference type="PROSITE" id="PS50006"/>
    </source>
</evidence>
<evidence type="ECO:0000256" key="5">
    <source>
        <dbReference type="SAM" id="MobiDB-lite"/>
    </source>
</evidence>
<reference evidence="8" key="1">
    <citation type="journal article" date="2015" name="PLoS Genet.">
        <title>Genome Sequence and Transcriptome Analyses of Chrysochromulina tobin: Metabolic Tools for Enhanced Algal Fitness in the Prominent Order Prymnesiales (Haptophyceae).</title>
        <authorList>
            <person name="Hovde B.T."/>
            <person name="Deodato C.R."/>
            <person name="Hunsperger H.M."/>
            <person name="Ryken S.A."/>
            <person name="Yost W."/>
            <person name="Jha R.K."/>
            <person name="Patterson J."/>
            <person name="Monnat R.J. Jr."/>
            <person name="Barlow S.B."/>
            <person name="Starkenburg S.R."/>
            <person name="Cattolico R.A."/>
        </authorList>
    </citation>
    <scope>NUCLEOTIDE SEQUENCE</scope>
    <source>
        <strain evidence="8">CCMP291</strain>
    </source>
</reference>
<comment type="caution">
    <text evidence="7">The sequence shown here is derived from an EMBL/GenBank/DDBJ whole genome shotgun (WGS) entry which is preliminary data.</text>
</comment>
<sequence>MKIDSKRVSRVHARICYDGRQATVKDCSRYGTFLNGMRIDAKKPPVLLKSGDVISVWQSKTAGFTPALASFEITVKEQGKARELPTAAAAVLDDGAAASVDEVEVEVHNDICGAGGGSGTGMLAMVSSEGGSSFEGQDGASQPRGVAVKREQPDEPTEEPQATRLRSMRRTLVKGGDIEGGDVVGGGAGTQDELRWGEFRAMLPTLSVEGLRPIMGKLNRDSLVTLFERANVSRKKTLLQLFACEGSVDVVRYLVQTYRPLVESPDAFGEWVNKRNEGESALHLAAHNDHFEVADELLRNNADVHAKDTEGMTPLVRAIAKLGTVHLVSRLLEAGAKPDEADKKGNTSLHWALDKGETLMEGDDDKWATMKAHDGGDPLVWLLLKSDKFAKKKDVQDLAALLVQAGSDPDELSPLLISPWVEEEIQPDTRTARQLAEKCKIRLPPNKGLTRAVPSFASDHDDDMLRAVDTHDDADHNVFDSDELVADGGAHVDDGTIAQRLSRHPPPPPTSGVTPFAIVPASRRELSSLPLLGMIAAVDDLVSIIDGDRIPLHAKQWAAQVCAAQGVCYFMDGPLRTQFEELRARPGLPTSIERFMDALPPGAVLPELEVVAVDASDPRKELHGQSKLVLSAHSQRVLAKYEMLGIYTGRLYLSSEDPPPQPSLQAVLDSIGFVYQFQECSEEICGDAKLNVDAFDNYGNKLMAANDANTCGKVVSGHNARFVEFKYKGWPHVGIFAAQMINPGDEILVPYTEKYWSMYNLLDECFAEPVNVLRRNARCVRQKFDLALHELRDKLSEAEEKIQEQGREIQELRQQRHVPEAQQRA</sequence>
<dbReference type="SUPFAM" id="SSF82199">
    <property type="entry name" value="SET domain"/>
    <property type="match status" value="1"/>
</dbReference>
<keyword evidence="2 3" id="KW-0040">ANK repeat</keyword>
<feature type="coiled-coil region" evidence="4">
    <location>
        <begin position="781"/>
        <end position="815"/>
    </location>
</feature>
<dbReference type="SMART" id="SM00248">
    <property type="entry name" value="ANK"/>
    <property type="match status" value="4"/>
</dbReference>
<dbReference type="Pfam" id="PF12796">
    <property type="entry name" value="Ank_2"/>
    <property type="match status" value="1"/>
</dbReference>
<evidence type="ECO:0000313" key="7">
    <source>
        <dbReference type="EMBL" id="KOO25860.1"/>
    </source>
</evidence>
<keyword evidence="4" id="KW-0175">Coiled coil</keyword>
<protein>
    <submittedName>
        <fullName evidence="7">Serine threonine-protein phosphatase 6 regulatory ankyrin repeat subunit b-like protein</fullName>
    </submittedName>
</protein>
<evidence type="ECO:0000256" key="4">
    <source>
        <dbReference type="SAM" id="Coils"/>
    </source>
</evidence>
<keyword evidence="1" id="KW-0677">Repeat</keyword>
<gene>
    <name evidence="7" type="ORF">Ctob_005011</name>
</gene>
<feature type="repeat" description="ANK" evidence="3">
    <location>
        <begin position="310"/>
        <end position="343"/>
    </location>
</feature>
<dbReference type="AlphaFoldDB" id="A0A0M0JHA2"/>
<dbReference type="SUPFAM" id="SSF48403">
    <property type="entry name" value="Ankyrin repeat"/>
    <property type="match status" value="1"/>
</dbReference>
<evidence type="ECO:0000256" key="3">
    <source>
        <dbReference type="PROSITE-ProRule" id="PRU00023"/>
    </source>
</evidence>
<dbReference type="Gene3D" id="2.60.200.20">
    <property type="match status" value="1"/>
</dbReference>
<dbReference type="Proteomes" id="UP000037460">
    <property type="component" value="Unassembled WGS sequence"/>
</dbReference>
<dbReference type="PROSITE" id="PS50088">
    <property type="entry name" value="ANK_REPEAT"/>
    <property type="match status" value="2"/>
</dbReference>
<dbReference type="PROSITE" id="PS50297">
    <property type="entry name" value="ANK_REP_REGION"/>
    <property type="match status" value="1"/>
</dbReference>
<feature type="repeat" description="ANK" evidence="3">
    <location>
        <begin position="277"/>
        <end position="309"/>
    </location>
</feature>
<dbReference type="OrthoDB" id="2122982at2759"/>
<organism evidence="7 8">
    <name type="scientific">Chrysochromulina tobinii</name>
    <dbReference type="NCBI Taxonomy" id="1460289"/>
    <lineage>
        <taxon>Eukaryota</taxon>
        <taxon>Haptista</taxon>
        <taxon>Haptophyta</taxon>
        <taxon>Prymnesiophyceae</taxon>
        <taxon>Prymnesiales</taxon>
        <taxon>Chrysochromulinaceae</taxon>
        <taxon>Chrysochromulina</taxon>
    </lineage>
</organism>
<feature type="domain" description="FHA" evidence="6">
    <location>
        <begin position="1"/>
        <end position="39"/>
    </location>
</feature>
<dbReference type="InterPro" id="IPR036770">
    <property type="entry name" value="Ankyrin_rpt-contain_sf"/>
</dbReference>
<dbReference type="PANTHER" id="PTHR24161">
    <property type="entry name" value="ANK_REP_REGION DOMAIN-CONTAINING PROTEIN-RELATED"/>
    <property type="match status" value="1"/>
</dbReference>
<dbReference type="Gene3D" id="2.170.270.10">
    <property type="entry name" value="SET domain"/>
    <property type="match status" value="1"/>
</dbReference>
<evidence type="ECO:0000313" key="8">
    <source>
        <dbReference type="Proteomes" id="UP000037460"/>
    </source>
</evidence>
<name>A0A0M0JHA2_9EUKA</name>
<dbReference type="SUPFAM" id="SSF49879">
    <property type="entry name" value="SMAD/FHA domain"/>
    <property type="match status" value="1"/>
</dbReference>
<accession>A0A0M0JHA2</accession>
<dbReference type="InterPro" id="IPR002110">
    <property type="entry name" value="Ankyrin_rpt"/>
</dbReference>
<proteinExistence type="predicted"/>
<dbReference type="CDD" id="cd00060">
    <property type="entry name" value="FHA"/>
    <property type="match status" value="1"/>
</dbReference>
<feature type="region of interest" description="Disordered" evidence="5">
    <location>
        <begin position="128"/>
        <end position="163"/>
    </location>
</feature>
<dbReference type="PANTHER" id="PTHR24161:SF85">
    <property type="entry name" value="PALMITOYLTRANSFERASE HIP14"/>
    <property type="match status" value="1"/>
</dbReference>
<dbReference type="InterPro" id="IPR046341">
    <property type="entry name" value="SET_dom_sf"/>
</dbReference>
<dbReference type="Pfam" id="PF00498">
    <property type="entry name" value="FHA"/>
    <property type="match status" value="1"/>
</dbReference>
<dbReference type="InterPro" id="IPR000253">
    <property type="entry name" value="FHA_dom"/>
</dbReference>
<dbReference type="EMBL" id="JWZX01002920">
    <property type="protein sequence ID" value="KOO25860.1"/>
    <property type="molecule type" value="Genomic_DNA"/>
</dbReference>
<dbReference type="Gene3D" id="1.25.40.20">
    <property type="entry name" value="Ankyrin repeat-containing domain"/>
    <property type="match status" value="1"/>
</dbReference>
<evidence type="ECO:0000256" key="2">
    <source>
        <dbReference type="ARBA" id="ARBA00023043"/>
    </source>
</evidence>
<dbReference type="PROSITE" id="PS50006">
    <property type="entry name" value="FHA_DOMAIN"/>
    <property type="match status" value="1"/>
</dbReference>
<dbReference type="InterPro" id="IPR008984">
    <property type="entry name" value="SMAD_FHA_dom_sf"/>
</dbReference>